<comment type="caution">
    <text evidence="2">The sequence shown here is derived from an EMBL/GenBank/DDBJ whole genome shotgun (WGS) entry which is preliminary data.</text>
</comment>
<accession>A0A9P6N059</accession>
<proteinExistence type="predicted"/>
<dbReference type="AlphaFoldDB" id="A0A9P6N059"/>
<evidence type="ECO:0000313" key="2">
    <source>
        <dbReference type="EMBL" id="KAG0018787.1"/>
    </source>
</evidence>
<organism evidence="2 3">
    <name type="scientific">Entomortierella chlamydospora</name>
    <dbReference type="NCBI Taxonomy" id="101097"/>
    <lineage>
        <taxon>Eukaryota</taxon>
        <taxon>Fungi</taxon>
        <taxon>Fungi incertae sedis</taxon>
        <taxon>Mucoromycota</taxon>
        <taxon>Mortierellomycotina</taxon>
        <taxon>Mortierellomycetes</taxon>
        <taxon>Mortierellales</taxon>
        <taxon>Mortierellaceae</taxon>
        <taxon>Entomortierella</taxon>
    </lineage>
</organism>
<dbReference type="EMBL" id="JAAAID010000334">
    <property type="protein sequence ID" value="KAG0018787.1"/>
    <property type="molecule type" value="Genomic_DNA"/>
</dbReference>
<name>A0A9P6N059_9FUNG</name>
<gene>
    <name evidence="2" type="ORF">BGZ80_006734</name>
</gene>
<feature type="region of interest" description="Disordered" evidence="1">
    <location>
        <begin position="296"/>
        <end position="398"/>
    </location>
</feature>
<feature type="region of interest" description="Disordered" evidence="1">
    <location>
        <begin position="1"/>
        <end position="64"/>
    </location>
</feature>
<keyword evidence="3" id="KW-1185">Reference proteome</keyword>
<feature type="compositionally biased region" description="Polar residues" evidence="1">
    <location>
        <begin position="21"/>
        <end position="48"/>
    </location>
</feature>
<reference evidence="2" key="1">
    <citation type="journal article" date="2020" name="Fungal Divers.">
        <title>Resolving the Mortierellaceae phylogeny through synthesis of multi-gene phylogenetics and phylogenomics.</title>
        <authorList>
            <person name="Vandepol N."/>
            <person name="Liber J."/>
            <person name="Desiro A."/>
            <person name="Na H."/>
            <person name="Kennedy M."/>
            <person name="Barry K."/>
            <person name="Grigoriev I.V."/>
            <person name="Miller A.N."/>
            <person name="O'Donnell K."/>
            <person name="Stajich J.E."/>
            <person name="Bonito G."/>
        </authorList>
    </citation>
    <scope>NUCLEOTIDE SEQUENCE</scope>
    <source>
        <strain evidence="2">NRRL 2769</strain>
    </source>
</reference>
<protein>
    <submittedName>
        <fullName evidence="2">Uncharacterized protein</fullName>
    </submittedName>
</protein>
<sequence>MYPNQAGRVIDKENDVVDSARGSTPHATLVKQTSLLGSRTPSSKQQQLPLKPNLAKTPSQQGKISNLSVNSPGAQGVLRAKTNQQQLPPAVDNNTTTLKKKSNLTRTFSAALDNNSNNNNNNSNSNNDGSSNNISNTDSTLSTPTNTESRRRSLTKRGSAKSRLVVHKDEPISKETAETSSKRTKDTKPSAVLVKSAPIESATTLLSIERAVESQEKMVVGPAETKTKRRALTNDDHALNIEYCPPPVEEQPYDPGFELDGFALSTVPPNTAYHFSRVESLHELDTELPIIEASTNRSSSPITFEQEEDNAPMPKPEITADGHYNVVWSDDEDDDKLHPDSGRQFGIKDLQDESKTRPPFDGFVFELDPSEDSLSEDEDDILGGDLQRKTERKKTTTGKEVSDFNETFGLGDLEDESKVQAPFSDFAFEL</sequence>
<feature type="compositionally biased region" description="Acidic residues" evidence="1">
    <location>
        <begin position="368"/>
        <end position="382"/>
    </location>
</feature>
<evidence type="ECO:0000313" key="3">
    <source>
        <dbReference type="Proteomes" id="UP000703661"/>
    </source>
</evidence>
<evidence type="ECO:0000256" key="1">
    <source>
        <dbReference type="SAM" id="MobiDB-lite"/>
    </source>
</evidence>
<feature type="compositionally biased region" description="Low complexity" evidence="1">
    <location>
        <begin position="113"/>
        <end position="143"/>
    </location>
</feature>
<feature type="region of interest" description="Disordered" evidence="1">
    <location>
        <begin position="111"/>
        <end position="190"/>
    </location>
</feature>
<feature type="compositionally biased region" description="Basic and acidic residues" evidence="1">
    <location>
        <begin position="349"/>
        <end position="358"/>
    </location>
</feature>
<feature type="compositionally biased region" description="Basic and acidic residues" evidence="1">
    <location>
        <begin position="166"/>
        <end position="188"/>
    </location>
</feature>
<dbReference type="Proteomes" id="UP000703661">
    <property type="component" value="Unassembled WGS sequence"/>
</dbReference>